<dbReference type="NCBIfam" id="TIGR00420">
    <property type="entry name" value="trmU"/>
    <property type="match status" value="1"/>
</dbReference>
<evidence type="ECO:0000259" key="11">
    <source>
        <dbReference type="Pfam" id="PF20259"/>
    </source>
</evidence>
<dbReference type="EC" id="2.8.1.13" evidence="9"/>
<dbReference type="Pfam" id="PF20258">
    <property type="entry name" value="tRNA_Me_trans_C"/>
    <property type="match status" value="1"/>
</dbReference>
<evidence type="ECO:0000256" key="6">
    <source>
        <dbReference type="ARBA" id="ARBA00022884"/>
    </source>
</evidence>
<dbReference type="HAMAP" id="MF_00144">
    <property type="entry name" value="tRNA_thiouridyl_MnmA"/>
    <property type="match status" value="1"/>
</dbReference>
<dbReference type="Pfam" id="PF20259">
    <property type="entry name" value="tRNA_Me_trans_M"/>
    <property type="match status" value="1"/>
</dbReference>
<dbReference type="EMBL" id="VNIA01000006">
    <property type="protein sequence ID" value="TYP96768.1"/>
    <property type="molecule type" value="Genomic_DNA"/>
</dbReference>
<dbReference type="GO" id="GO:0000049">
    <property type="term" value="F:tRNA binding"/>
    <property type="evidence" value="ECO:0007669"/>
    <property type="project" value="UniProtKB-KW"/>
</dbReference>
<evidence type="ECO:0000256" key="1">
    <source>
        <dbReference type="ARBA" id="ARBA00022555"/>
    </source>
</evidence>
<evidence type="ECO:0000256" key="8">
    <source>
        <dbReference type="ARBA" id="ARBA00051542"/>
    </source>
</evidence>
<dbReference type="InterPro" id="IPR046885">
    <property type="entry name" value="MnmA-like_C"/>
</dbReference>
<evidence type="ECO:0000313" key="12">
    <source>
        <dbReference type="EMBL" id="TYP96768.1"/>
    </source>
</evidence>
<feature type="active site" description="Cysteine persulfide intermediate" evidence="9">
    <location>
        <position position="200"/>
    </location>
</feature>
<dbReference type="PANTHER" id="PTHR11933:SF5">
    <property type="entry name" value="MITOCHONDRIAL TRNA-SPECIFIC 2-THIOURIDYLASE 1"/>
    <property type="match status" value="1"/>
</dbReference>
<dbReference type="InterPro" id="IPR004506">
    <property type="entry name" value="MnmA-like"/>
</dbReference>
<dbReference type="SUPFAM" id="SSF52402">
    <property type="entry name" value="Adenine nucleotide alpha hydrolases-like"/>
    <property type="match status" value="1"/>
</dbReference>
<feature type="region of interest" description="Interaction with target base in tRNA" evidence="9">
    <location>
        <begin position="95"/>
        <end position="97"/>
    </location>
</feature>
<protein>
    <recommendedName>
        <fullName evidence="9">tRNA-specific 2-thiouridylase MnmA</fullName>
        <ecNumber evidence="9">2.8.1.13</ecNumber>
    </recommendedName>
</protein>
<evidence type="ECO:0000313" key="13">
    <source>
        <dbReference type="Proteomes" id="UP000323136"/>
    </source>
</evidence>
<keyword evidence="6 9" id="KW-0694">RNA-binding</keyword>
<gene>
    <name evidence="9" type="primary">mnmA</name>
    <name evidence="12" type="ORF">C7447_10667</name>
</gene>
<feature type="site" description="Interaction with tRNA" evidence="9">
    <location>
        <position position="125"/>
    </location>
</feature>
<dbReference type="GO" id="GO:0005737">
    <property type="term" value="C:cytoplasm"/>
    <property type="evidence" value="ECO:0007669"/>
    <property type="project" value="UniProtKB-SubCell"/>
</dbReference>
<comment type="function">
    <text evidence="9">Catalyzes the 2-thiolation of uridine at the wobble position (U34) of tRNA, leading to the formation of s(2)U34.</text>
</comment>
<evidence type="ECO:0000256" key="5">
    <source>
        <dbReference type="ARBA" id="ARBA00022840"/>
    </source>
</evidence>
<name>A0A5S5DN05_9FLAO</name>
<dbReference type="GO" id="GO:0103016">
    <property type="term" value="F:tRNA-uridine 2-sulfurtransferase activity"/>
    <property type="evidence" value="ECO:0007669"/>
    <property type="project" value="UniProtKB-EC"/>
</dbReference>
<dbReference type="AlphaFoldDB" id="A0A5S5DN05"/>
<dbReference type="Gene3D" id="2.30.30.280">
    <property type="entry name" value="Adenine nucleotide alpha hydrolases-like domains"/>
    <property type="match status" value="1"/>
</dbReference>
<evidence type="ECO:0000256" key="3">
    <source>
        <dbReference type="ARBA" id="ARBA00022694"/>
    </source>
</evidence>
<evidence type="ECO:0000256" key="9">
    <source>
        <dbReference type="HAMAP-Rule" id="MF_00144"/>
    </source>
</evidence>
<dbReference type="OrthoDB" id="9800696at2"/>
<dbReference type="InterPro" id="IPR014729">
    <property type="entry name" value="Rossmann-like_a/b/a_fold"/>
</dbReference>
<proteinExistence type="inferred from homology"/>
<keyword evidence="9" id="KW-0963">Cytoplasm</keyword>
<feature type="domain" description="tRNA-specific 2-thiouridylase MnmA-like C-terminal" evidence="10">
    <location>
        <begin position="322"/>
        <end position="394"/>
    </location>
</feature>
<accession>A0A5S5DN05</accession>
<comment type="catalytic activity">
    <reaction evidence="8 9">
        <text>S-sulfanyl-L-cysteinyl-[protein] + uridine(34) in tRNA + AH2 + ATP = 2-thiouridine(34) in tRNA + L-cysteinyl-[protein] + A + AMP + diphosphate + H(+)</text>
        <dbReference type="Rhea" id="RHEA:47032"/>
        <dbReference type="Rhea" id="RHEA-COMP:10131"/>
        <dbReference type="Rhea" id="RHEA-COMP:11726"/>
        <dbReference type="Rhea" id="RHEA-COMP:11727"/>
        <dbReference type="Rhea" id="RHEA-COMP:11728"/>
        <dbReference type="ChEBI" id="CHEBI:13193"/>
        <dbReference type="ChEBI" id="CHEBI:15378"/>
        <dbReference type="ChEBI" id="CHEBI:17499"/>
        <dbReference type="ChEBI" id="CHEBI:29950"/>
        <dbReference type="ChEBI" id="CHEBI:30616"/>
        <dbReference type="ChEBI" id="CHEBI:33019"/>
        <dbReference type="ChEBI" id="CHEBI:61963"/>
        <dbReference type="ChEBI" id="CHEBI:65315"/>
        <dbReference type="ChEBI" id="CHEBI:87170"/>
        <dbReference type="ChEBI" id="CHEBI:456215"/>
        <dbReference type="EC" id="2.8.1.13"/>
    </reaction>
</comment>
<feature type="site" description="Interaction with tRNA" evidence="9">
    <location>
        <position position="378"/>
    </location>
</feature>
<keyword evidence="2 9" id="KW-0808">Transferase</keyword>
<evidence type="ECO:0000259" key="10">
    <source>
        <dbReference type="Pfam" id="PF20258"/>
    </source>
</evidence>
<feature type="region of interest" description="Interaction with tRNA" evidence="9">
    <location>
        <begin position="346"/>
        <end position="347"/>
    </location>
</feature>
<dbReference type="InterPro" id="IPR046884">
    <property type="entry name" value="MnmA-like_central"/>
</dbReference>
<feature type="active site" description="Nucleophile" evidence="9">
    <location>
        <position position="100"/>
    </location>
</feature>
<dbReference type="Proteomes" id="UP000323136">
    <property type="component" value="Unassembled WGS sequence"/>
</dbReference>
<dbReference type="PANTHER" id="PTHR11933">
    <property type="entry name" value="TRNA 5-METHYLAMINOMETHYL-2-THIOURIDYLATE -METHYLTRANSFERASE"/>
    <property type="match status" value="1"/>
</dbReference>
<feature type="region of interest" description="Interaction with tRNA" evidence="9">
    <location>
        <begin position="150"/>
        <end position="152"/>
    </location>
</feature>
<keyword evidence="3 9" id="KW-0819">tRNA processing</keyword>
<keyword evidence="7" id="KW-1015">Disulfide bond</keyword>
<dbReference type="InterPro" id="IPR023382">
    <property type="entry name" value="MnmA-like_central_sf"/>
</dbReference>
<dbReference type="GO" id="GO:0032259">
    <property type="term" value="P:methylation"/>
    <property type="evidence" value="ECO:0007669"/>
    <property type="project" value="UniProtKB-KW"/>
</dbReference>
<feature type="domain" description="tRNA-specific 2-thiouridylase MnmA-like central" evidence="11">
    <location>
        <begin position="256"/>
        <end position="304"/>
    </location>
</feature>
<keyword evidence="4 9" id="KW-0547">Nucleotide-binding</keyword>
<keyword evidence="5 9" id="KW-0067">ATP-binding</keyword>
<dbReference type="GO" id="GO:0002143">
    <property type="term" value="P:tRNA wobble position uridine thiolation"/>
    <property type="evidence" value="ECO:0007669"/>
    <property type="project" value="TreeGrafter"/>
</dbReference>
<evidence type="ECO:0000256" key="4">
    <source>
        <dbReference type="ARBA" id="ARBA00022741"/>
    </source>
</evidence>
<feature type="binding site" evidence="9">
    <location>
        <position position="124"/>
    </location>
    <ligand>
        <name>ATP</name>
        <dbReference type="ChEBI" id="CHEBI:30616"/>
    </ligand>
</feature>
<dbReference type="RefSeq" id="WP_148871069.1">
    <property type="nucleotide sequence ID" value="NZ_VNIA01000006.1"/>
</dbReference>
<keyword evidence="12" id="KW-0489">Methyltransferase</keyword>
<dbReference type="GO" id="GO:0008168">
    <property type="term" value="F:methyltransferase activity"/>
    <property type="evidence" value="ECO:0007669"/>
    <property type="project" value="UniProtKB-KW"/>
</dbReference>
<evidence type="ECO:0000256" key="2">
    <source>
        <dbReference type="ARBA" id="ARBA00022679"/>
    </source>
</evidence>
<evidence type="ECO:0000256" key="7">
    <source>
        <dbReference type="ARBA" id="ARBA00023157"/>
    </source>
</evidence>
<comment type="caution">
    <text evidence="9">Lacks conserved residue(s) required for the propagation of feature annotation.</text>
</comment>
<sequence>MKRVIVGLSGGVDSSVTAYLLKEQGYEVIGLFMKNWHDDSVTVSDECPWLEDSNDAMIVAEKLGIPFQTVDLSEQYKERIVDYMFDEYEKGRTPNPDVLCNREIKFDVFMDIALSLGADYVATGHYCRKAEEVINAKTVYKLLAGKDKNKDQSYFLCQLSQKQLEKALFPIGELTKPEVREIAKKADLITADKKDSQGLCFIGKVRLPEFLQQKLKPKEGLIVQIPENFNDYVKSTPHFENKQAELDYFSTKYKYHLKDGKVVGKHQGAHYFTKGQRKGLAVGGTKEPLFVIETDVDENVIYTGEGKKHKGLYRSVLFVSNEELHWVREDLALKTGETMKVEARIRYRQPLEKAILHKVENGLFVEFLNPQSAIQEGQFVAWYKVDELLGSGIIS</sequence>
<feature type="binding site" evidence="9">
    <location>
        <position position="33"/>
    </location>
    <ligand>
        <name>ATP</name>
        <dbReference type="ChEBI" id="CHEBI:30616"/>
    </ligand>
</feature>
<reference evidence="12 13" key="1">
    <citation type="submission" date="2019-07" db="EMBL/GenBank/DDBJ databases">
        <title>Genomic Encyclopedia of Type Strains, Phase IV (KMG-IV): sequencing the most valuable type-strain genomes for metagenomic binning, comparative biology and taxonomic classification.</title>
        <authorList>
            <person name="Goeker M."/>
        </authorList>
    </citation>
    <scope>NUCLEOTIDE SEQUENCE [LARGE SCALE GENOMIC DNA]</scope>
    <source>
        <strain evidence="12 13">DSM 18961</strain>
    </source>
</reference>
<organism evidence="12 13">
    <name type="scientific">Tenacibaculum adriaticum</name>
    <dbReference type="NCBI Taxonomy" id="413713"/>
    <lineage>
        <taxon>Bacteria</taxon>
        <taxon>Pseudomonadati</taxon>
        <taxon>Bacteroidota</taxon>
        <taxon>Flavobacteriia</taxon>
        <taxon>Flavobacteriales</taxon>
        <taxon>Flavobacteriaceae</taxon>
        <taxon>Tenacibaculum</taxon>
    </lineage>
</organism>
<feature type="binding site" evidence="9">
    <location>
        <begin position="7"/>
        <end position="14"/>
    </location>
    <ligand>
        <name>ATP</name>
        <dbReference type="ChEBI" id="CHEBI:30616"/>
    </ligand>
</feature>
<comment type="subcellular location">
    <subcellularLocation>
        <location evidence="9">Cytoplasm</location>
    </subcellularLocation>
</comment>
<dbReference type="Gene3D" id="2.40.30.10">
    <property type="entry name" value="Translation factors"/>
    <property type="match status" value="1"/>
</dbReference>
<dbReference type="Gene3D" id="3.40.50.620">
    <property type="entry name" value="HUPs"/>
    <property type="match status" value="1"/>
</dbReference>
<keyword evidence="13" id="KW-1185">Reference proteome</keyword>
<dbReference type="GO" id="GO:0005524">
    <property type="term" value="F:ATP binding"/>
    <property type="evidence" value="ECO:0007669"/>
    <property type="project" value="UniProtKB-KW"/>
</dbReference>
<dbReference type="FunFam" id="3.40.50.620:FF:000115">
    <property type="entry name" value="tRNA-specific 2-thiouridylase MnmA"/>
    <property type="match status" value="1"/>
</dbReference>
<keyword evidence="1 9" id="KW-0820">tRNA-binding</keyword>
<comment type="caution">
    <text evidence="12">The sequence shown here is derived from an EMBL/GenBank/DDBJ whole genome shotgun (WGS) entry which is preliminary data.</text>
</comment>
<comment type="similarity">
    <text evidence="9">Belongs to the MnmA/TRMU family.</text>
</comment>
<dbReference type="CDD" id="cd01998">
    <property type="entry name" value="MnmA_TRMU-like"/>
    <property type="match status" value="1"/>
</dbReference>
<dbReference type="Pfam" id="PF03054">
    <property type="entry name" value="tRNA_Me_trans"/>
    <property type="match status" value="1"/>
</dbReference>
<dbReference type="NCBIfam" id="NF001138">
    <property type="entry name" value="PRK00143.1"/>
    <property type="match status" value="1"/>
</dbReference>